<dbReference type="Proteomes" id="UP000635477">
    <property type="component" value="Unassembled WGS sequence"/>
</dbReference>
<reference evidence="3" key="2">
    <citation type="submission" date="2020-05" db="EMBL/GenBank/DDBJ databases">
        <authorList>
            <person name="Kim H.-S."/>
            <person name="Proctor R.H."/>
            <person name="Brown D.W."/>
        </authorList>
    </citation>
    <scope>NUCLEOTIDE SEQUENCE</scope>
    <source>
        <strain evidence="3">NRRL 22465</strain>
    </source>
</reference>
<organism evidence="3 4">
    <name type="scientific">Fusarium zealandicum</name>
    <dbReference type="NCBI Taxonomy" id="1053134"/>
    <lineage>
        <taxon>Eukaryota</taxon>
        <taxon>Fungi</taxon>
        <taxon>Dikarya</taxon>
        <taxon>Ascomycota</taxon>
        <taxon>Pezizomycotina</taxon>
        <taxon>Sordariomycetes</taxon>
        <taxon>Hypocreomycetidae</taxon>
        <taxon>Hypocreales</taxon>
        <taxon>Nectriaceae</taxon>
        <taxon>Fusarium</taxon>
        <taxon>Fusarium staphyleae species complex</taxon>
    </lineage>
</organism>
<proteinExistence type="predicted"/>
<evidence type="ECO:0000313" key="4">
    <source>
        <dbReference type="Proteomes" id="UP000635477"/>
    </source>
</evidence>
<comment type="caution">
    <text evidence="3">The sequence shown here is derived from an EMBL/GenBank/DDBJ whole genome shotgun (WGS) entry which is preliminary data.</text>
</comment>
<dbReference type="Pfam" id="PF21762">
    <property type="entry name" value="DEDDh_C"/>
    <property type="match status" value="1"/>
</dbReference>
<keyword evidence="4" id="KW-1185">Reference proteome</keyword>
<dbReference type="EMBL" id="JABEYC010000321">
    <property type="protein sequence ID" value="KAF4979052.1"/>
    <property type="molecule type" value="Genomic_DNA"/>
</dbReference>
<evidence type="ECO:0000313" key="3">
    <source>
        <dbReference type="EMBL" id="KAF4979052.1"/>
    </source>
</evidence>
<reference evidence="3" key="1">
    <citation type="journal article" date="2020" name="BMC Genomics">
        <title>Correction to: Identification and distribution of gene clusters required for synthesis of sphingolipid metabolism inhibitors in diverse species of the filamentous fungus Fusarium.</title>
        <authorList>
            <person name="Kim H.S."/>
            <person name="Lohmar J.M."/>
            <person name="Busman M."/>
            <person name="Brown D.W."/>
            <person name="Naumann T.A."/>
            <person name="Divon H.H."/>
            <person name="Lysoe E."/>
            <person name="Uhlig S."/>
            <person name="Proctor R.H."/>
        </authorList>
    </citation>
    <scope>NUCLEOTIDE SEQUENCE</scope>
    <source>
        <strain evidence="3">NRRL 22465</strain>
    </source>
</reference>
<gene>
    <name evidence="3" type="ORF">FZEAL_4662</name>
</gene>
<feature type="domain" description="Gfd2/YDR514C-like C-terminal" evidence="2">
    <location>
        <begin position="144"/>
        <end position="294"/>
    </location>
</feature>
<feature type="region of interest" description="Disordered" evidence="1">
    <location>
        <begin position="58"/>
        <end position="77"/>
    </location>
</feature>
<dbReference type="InterPro" id="IPR048519">
    <property type="entry name" value="Gfd2/YDR514C-like_C"/>
</dbReference>
<protein>
    <recommendedName>
        <fullName evidence="2">Gfd2/YDR514C-like C-terminal domain-containing protein</fullName>
    </recommendedName>
</protein>
<sequence>MYKGCSDQMPWRAFLNAAKPLQRARPKTFVQHVGSPSSSPRHISSNKTNMFQNRPSSTHTGITPLVKPPPKVESAGGLIGKRKNDIIHLRQLLRCPDDPETAGPSKPGHVSSWLPETKMRDVRFIGFAVSKLKDLRGPPKEFHIGISVLDTKSIEAMVTGAPDAKSPEEVIDSYHFIVPVETKNKKKPKKDFLFGREMLASKNQLRLKLMELAKEREVVSVYHDGYMERMVTGRLKEAIRPICEIDTAYASQFPHQLTTSPFNLETLLTIYRIPFRGLHYPGNDAHFAVRAMLMTAVVDAELQQEDSDLPNWLSTFKAIARAPPPPERTSPVRHEELEVLMGENSKMHTEPFSPTPAQVP</sequence>
<accession>A0A8H4ULZ4</accession>
<evidence type="ECO:0000259" key="2">
    <source>
        <dbReference type="Pfam" id="PF21762"/>
    </source>
</evidence>
<name>A0A8H4ULZ4_9HYPO</name>
<evidence type="ECO:0000256" key="1">
    <source>
        <dbReference type="SAM" id="MobiDB-lite"/>
    </source>
</evidence>
<dbReference type="AlphaFoldDB" id="A0A8H4ULZ4"/>
<dbReference type="OrthoDB" id="5953249at2759"/>